<dbReference type="HOGENOM" id="CLU_1343733_0_0_1"/>
<feature type="transmembrane region" description="Helical" evidence="1">
    <location>
        <begin position="139"/>
        <end position="160"/>
    </location>
</feature>
<feature type="transmembrane region" description="Helical" evidence="1">
    <location>
        <begin position="59"/>
        <end position="82"/>
    </location>
</feature>
<comment type="caution">
    <text evidence="2">The sequence shown here is derived from an EMBL/GenBank/DDBJ whole genome shotgun (WGS) entry which is preliminary data.</text>
</comment>
<protein>
    <submittedName>
        <fullName evidence="2">Uncharacterized protein</fullName>
    </submittedName>
</protein>
<keyword evidence="1" id="KW-1133">Transmembrane helix</keyword>
<evidence type="ECO:0000313" key="3">
    <source>
        <dbReference type="Proteomes" id="UP000007148"/>
    </source>
</evidence>
<dbReference type="OMA" id="CHELKII"/>
<evidence type="ECO:0000256" key="1">
    <source>
        <dbReference type="SAM" id="Phobius"/>
    </source>
</evidence>
<dbReference type="InParanoid" id="G4TQW4"/>
<organism evidence="2 3">
    <name type="scientific">Serendipita indica (strain DSM 11827)</name>
    <name type="common">Root endophyte fungus</name>
    <name type="synonym">Piriformospora indica</name>
    <dbReference type="NCBI Taxonomy" id="1109443"/>
    <lineage>
        <taxon>Eukaryota</taxon>
        <taxon>Fungi</taxon>
        <taxon>Dikarya</taxon>
        <taxon>Basidiomycota</taxon>
        <taxon>Agaricomycotina</taxon>
        <taxon>Agaricomycetes</taxon>
        <taxon>Sebacinales</taxon>
        <taxon>Serendipitaceae</taxon>
        <taxon>Serendipita</taxon>
    </lineage>
</organism>
<dbReference type="OrthoDB" id="2874598at2759"/>
<dbReference type="EMBL" id="CAFZ01000246">
    <property type="protein sequence ID" value="CCA73707.1"/>
    <property type="molecule type" value="Genomic_DNA"/>
</dbReference>
<keyword evidence="3" id="KW-1185">Reference proteome</keyword>
<sequence>MAPNSAAGDHARKRNRTWFTLAFGWLFLLAVLELGFTVDTFQYLQRKHRWQSKTQRQRISFLLFSSIRSVLLAAVYLGSYWANKWFKSLHHTIFLVLNTIFWIVGGVLVKQTLGVIECGGVGNPKDGLSECHELKIIEILAWIIAASSILITIPVVMSAMKRSKRKAEKGQTAPQRKGWLGKFAFKKGGQQHHTNEKHTGNQAV</sequence>
<feature type="transmembrane region" description="Helical" evidence="1">
    <location>
        <begin position="18"/>
        <end position="38"/>
    </location>
</feature>
<keyword evidence="1" id="KW-0472">Membrane</keyword>
<name>G4TQW4_SERID</name>
<dbReference type="AlphaFoldDB" id="G4TQW4"/>
<dbReference type="Proteomes" id="UP000007148">
    <property type="component" value="Unassembled WGS sequence"/>
</dbReference>
<proteinExistence type="predicted"/>
<reference evidence="2 3" key="1">
    <citation type="journal article" date="2011" name="PLoS Pathog.">
        <title>Endophytic Life Strategies Decoded by Genome and Transcriptome Analyses of the Mutualistic Root Symbiont Piriformospora indica.</title>
        <authorList>
            <person name="Zuccaro A."/>
            <person name="Lahrmann U."/>
            <person name="Guldener U."/>
            <person name="Langen G."/>
            <person name="Pfiffi S."/>
            <person name="Biedenkopf D."/>
            <person name="Wong P."/>
            <person name="Samans B."/>
            <person name="Grimm C."/>
            <person name="Basiewicz M."/>
            <person name="Murat C."/>
            <person name="Martin F."/>
            <person name="Kogel K.H."/>
        </authorList>
    </citation>
    <scope>NUCLEOTIDE SEQUENCE [LARGE SCALE GENOMIC DNA]</scope>
    <source>
        <strain evidence="2 3">DSM 11827</strain>
    </source>
</reference>
<accession>G4TQW4</accession>
<gene>
    <name evidence="2" type="ORF">PIIN_07661</name>
</gene>
<keyword evidence="1" id="KW-0812">Transmembrane</keyword>
<evidence type="ECO:0000313" key="2">
    <source>
        <dbReference type="EMBL" id="CCA73707.1"/>
    </source>
</evidence>
<dbReference type="eggNOG" id="ENOG502SU3S">
    <property type="taxonomic scope" value="Eukaryota"/>
</dbReference>